<dbReference type="PANTHER" id="PTHR11993:SF10">
    <property type="entry name" value="NADH DEHYDROGENASE [UBIQUINONE] IRON-SULFUR PROTEIN 2, MITOCHONDRIAL"/>
    <property type="match status" value="1"/>
</dbReference>
<dbReference type="PANTHER" id="PTHR11993">
    <property type="entry name" value="NADH-UBIQUINONE OXIDOREDUCTASE 49 KDA SUBUNIT"/>
    <property type="match status" value="1"/>
</dbReference>
<proteinExistence type="inferred from homology"/>
<accession>A0A6P5GX84</accession>
<dbReference type="InterPro" id="IPR029014">
    <property type="entry name" value="NiFe-Hase_large"/>
</dbReference>
<gene>
    <name evidence="5" type="primary">LOC109727540</name>
</gene>
<sequence length="271" mass="30993">MARNAFLLQSHLRLRLQLPSSVAKTYQQFRDRQRLYLLLMRLRPEFEPLREQLLHRDLVPRLDTAFLAFFPGKTPCSMQLTREGKDSLLKRGSTSDLKSASKSSLPFEGYPVFRKYDVHDQSDPDVPVGTRGDRYDRYCIRIEEMRQSVRIIVQCPNQMPSGMIKADDRKLCPLSRSRMKLSMESSIHHFEPYTEGFSVPAPSTYTAVEAPKGEFGVFLVSNGSNRLYRRKIRAPGFAHSQGLDSMSKHHMPADVVTIIGTQDIVSGEVDR</sequence>
<dbReference type="GO" id="GO:0016651">
    <property type="term" value="F:oxidoreductase activity, acting on NAD(P)H"/>
    <property type="evidence" value="ECO:0007669"/>
    <property type="project" value="InterPro"/>
</dbReference>
<evidence type="ECO:0000256" key="2">
    <source>
        <dbReference type="ARBA" id="ARBA00031770"/>
    </source>
</evidence>
<keyword evidence="4" id="KW-1185">Reference proteome</keyword>
<dbReference type="GO" id="GO:0048038">
    <property type="term" value="F:quinone binding"/>
    <property type="evidence" value="ECO:0007669"/>
    <property type="project" value="InterPro"/>
</dbReference>
<dbReference type="OrthoDB" id="563929at2759"/>
<evidence type="ECO:0000313" key="4">
    <source>
        <dbReference type="Proteomes" id="UP000515123"/>
    </source>
</evidence>
<organism evidence="4 5">
    <name type="scientific">Ananas comosus</name>
    <name type="common">Pineapple</name>
    <name type="synonym">Ananas ananas</name>
    <dbReference type="NCBI Taxonomy" id="4615"/>
    <lineage>
        <taxon>Eukaryota</taxon>
        <taxon>Viridiplantae</taxon>
        <taxon>Streptophyta</taxon>
        <taxon>Embryophyta</taxon>
        <taxon>Tracheophyta</taxon>
        <taxon>Spermatophyta</taxon>
        <taxon>Magnoliopsida</taxon>
        <taxon>Liliopsida</taxon>
        <taxon>Poales</taxon>
        <taxon>Bromeliaceae</taxon>
        <taxon>Bromelioideae</taxon>
        <taxon>Ananas</taxon>
    </lineage>
</organism>
<comment type="similarity">
    <text evidence="1">Belongs to the complex I 49 kDa subunit family.</text>
</comment>
<evidence type="ECO:0000259" key="3">
    <source>
        <dbReference type="Pfam" id="PF00346"/>
    </source>
</evidence>
<dbReference type="GO" id="GO:0005739">
    <property type="term" value="C:mitochondrion"/>
    <property type="evidence" value="ECO:0007669"/>
    <property type="project" value="GOC"/>
</dbReference>
<reference evidence="4" key="1">
    <citation type="journal article" date="2015" name="Nat. Genet.">
        <title>The pineapple genome and the evolution of CAM photosynthesis.</title>
        <authorList>
            <person name="Ming R."/>
            <person name="VanBuren R."/>
            <person name="Wai C.M."/>
            <person name="Tang H."/>
            <person name="Schatz M.C."/>
            <person name="Bowers J.E."/>
            <person name="Lyons E."/>
            <person name="Wang M.L."/>
            <person name="Chen J."/>
            <person name="Biggers E."/>
            <person name="Zhang J."/>
            <person name="Huang L."/>
            <person name="Zhang L."/>
            <person name="Miao W."/>
            <person name="Zhang J."/>
            <person name="Ye Z."/>
            <person name="Miao C."/>
            <person name="Lin Z."/>
            <person name="Wang H."/>
            <person name="Zhou H."/>
            <person name="Yim W.C."/>
            <person name="Priest H.D."/>
            <person name="Zheng C."/>
            <person name="Woodhouse M."/>
            <person name="Edger P.P."/>
            <person name="Guyot R."/>
            <person name="Guo H.B."/>
            <person name="Guo H."/>
            <person name="Zheng G."/>
            <person name="Singh R."/>
            <person name="Sharma A."/>
            <person name="Min X."/>
            <person name="Zheng Y."/>
            <person name="Lee H."/>
            <person name="Gurtowski J."/>
            <person name="Sedlazeck F.J."/>
            <person name="Harkess A."/>
            <person name="McKain M.R."/>
            <person name="Liao Z."/>
            <person name="Fang J."/>
            <person name="Liu J."/>
            <person name="Zhang X."/>
            <person name="Zhang Q."/>
            <person name="Hu W."/>
            <person name="Qin Y."/>
            <person name="Wang K."/>
            <person name="Chen L.Y."/>
            <person name="Shirley N."/>
            <person name="Lin Y.R."/>
            <person name="Liu L.Y."/>
            <person name="Hernandez A.G."/>
            <person name="Wright C.L."/>
            <person name="Bulone V."/>
            <person name="Tuskan G.A."/>
            <person name="Heath K."/>
            <person name="Zee F."/>
            <person name="Moore P.H."/>
            <person name="Sunkar R."/>
            <person name="Leebens-Mack J.H."/>
            <person name="Mockler T."/>
            <person name="Bennetzen J.L."/>
            <person name="Freeling M."/>
            <person name="Sankoff D."/>
            <person name="Paterson A.H."/>
            <person name="Zhu X."/>
            <person name="Yang X."/>
            <person name="Smith J.A."/>
            <person name="Cushman J.C."/>
            <person name="Paull R.E."/>
            <person name="Yu Q."/>
        </authorList>
    </citation>
    <scope>NUCLEOTIDE SEQUENCE [LARGE SCALE GENOMIC DNA]</scope>
    <source>
        <strain evidence="4">cv. F153</strain>
    </source>
</reference>
<dbReference type="GO" id="GO:0051287">
    <property type="term" value="F:NAD binding"/>
    <property type="evidence" value="ECO:0007669"/>
    <property type="project" value="InterPro"/>
</dbReference>
<evidence type="ECO:0000256" key="1">
    <source>
        <dbReference type="ARBA" id="ARBA00005769"/>
    </source>
</evidence>
<dbReference type="AlphaFoldDB" id="A0A6P5GX84"/>
<dbReference type="InterPro" id="IPR001135">
    <property type="entry name" value="NADH_Q_OxRdtase_suD"/>
</dbReference>
<dbReference type="GeneID" id="109727540"/>
<dbReference type="Pfam" id="PF00346">
    <property type="entry name" value="Complex1_49kDa"/>
    <property type="match status" value="1"/>
</dbReference>
<dbReference type="Proteomes" id="UP000515123">
    <property type="component" value="Linkage group 22"/>
</dbReference>
<evidence type="ECO:0000313" key="5">
    <source>
        <dbReference type="RefSeq" id="XP_020113271.1"/>
    </source>
</evidence>
<protein>
    <recommendedName>
        <fullName evidence="2">NAD(P)H dehydrogenase subunit H</fullName>
    </recommendedName>
</protein>
<dbReference type="GO" id="GO:0006120">
    <property type="term" value="P:mitochondrial electron transport, NADH to ubiquinone"/>
    <property type="evidence" value="ECO:0007669"/>
    <property type="project" value="TreeGrafter"/>
</dbReference>
<dbReference type="Gene3D" id="1.10.645.10">
    <property type="entry name" value="Cytochrome-c3 Hydrogenase, chain B"/>
    <property type="match status" value="1"/>
</dbReference>
<dbReference type="SUPFAM" id="SSF56762">
    <property type="entry name" value="HydB/Nqo4-like"/>
    <property type="match status" value="1"/>
</dbReference>
<reference evidence="5" key="2">
    <citation type="submission" date="2025-08" db="UniProtKB">
        <authorList>
            <consortium name="RefSeq"/>
        </authorList>
    </citation>
    <scope>IDENTIFICATION</scope>
    <source>
        <tissue evidence="5">Leaf</tissue>
    </source>
</reference>
<dbReference type="RefSeq" id="XP_020113271.1">
    <property type="nucleotide sequence ID" value="XM_020257682.1"/>
</dbReference>
<feature type="domain" description="NADH-quinone oxidoreductase subunit D" evidence="3">
    <location>
        <begin position="114"/>
        <end position="271"/>
    </location>
</feature>
<name>A0A6P5GX84_ANACO</name>
<dbReference type="InterPro" id="IPR022885">
    <property type="entry name" value="NDH1_su_D/H"/>
</dbReference>